<reference evidence="1" key="1">
    <citation type="submission" date="2022-04" db="EMBL/GenBank/DDBJ databases">
        <title>Jade perch genome.</title>
        <authorList>
            <person name="Chao B."/>
        </authorList>
    </citation>
    <scope>NUCLEOTIDE SEQUENCE</scope>
    <source>
        <strain evidence="1">CB-2022</strain>
    </source>
</reference>
<organism evidence="1 2">
    <name type="scientific">Scortum barcoo</name>
    <name type="common">barcoo grunter</name>
    <dbReference type="NCBI Taxonomy" id="214431"/>
    <lineage>
        <taxon>Eukaryota</taxon>
        <taxon>Metazoa</taxon>
        <taxon>Chordata</taxon>
        <taxon>Craniata</taxon>
        <taxon>Vertebrata</taxon>
        <taxon>Euteleostomi</taxon>
        <taxon>Actinopterygii</taxon>
        <taxon>Neopterygii</taxon>
        <taxon>Teleostei</taxon>
        <taxon>Neoteleostei</taxon>
        <taxon>Acanthomorphata</taxon>
        <taxon>Eupercaria</taxon>
        <taxon>Centrarchiformes</taxon>
        <taxon>Terapontoidei</taxon>
        <taxon>Terapontidae</taxon>
        <taxon>Scortum</taxon>
    </lineage>
</organism>
<name>A0ACB8VNA3_9TELE</name>
<keyword evidence="2" id="KW-1185">Reference proteome</keyword>
<sequence length="124" mass="14794">MSDEYWTSLVYLIWTWIHALSLTSGETGFYQIIERHESIFSRHKMDCGEASDFVHKIHLVDERPFRLPYHRVPPSHYEKLKTALNEMEERGIIRKSASEYASPLIFVWKKNGDLRIFRFQMAQC</sequence>
<accession>A0ACB8VNA3</accession>
<dbReference type="Proteomes" id="UP000831701">
    <property type="component" value="Chromosome 19"/>
</dbReference>
<protein>
    <submittedName>
        <fullName evidence="1">Uncharacterized protein</fullName>
    </submittedName>
</protein>
<evidence type="ECO:0000313" key="2">
    <source>
        <dbReference type="Proteomes" id="UP000831701"/>
    </source>
</evidence>
<comment type="caution">
    <text evidence="1">The sequence shown here is derived from an EMBL/GenBank/DDBJ whole genome shotgun (WGS) entry which is preliminary data.</text>
</comment>
<gene>
    <name evidence="1" type="ORF">L3Q82_003655</name>
</gene>
<evidence type="ECO:0000313" key="1">
    <source>
        <dbReference type="EMBL" id="KAI3357019.1"/>
    </source>
</evidence>
<dbReference type="EMBL" id="CM041549">
    <property type="protein sequence ID" value="KAI3357019.1"/>
    <property type="molecule type" value="Genomic_DNA"/>
</dbReference>
<proteinExistence type="predicted"/>